<dbReference type="AlphaFoldDB" id="A0A6P1ED18"/>
<reference evidence="10 11" key="1">
    <citation type="submission" date="2019-12" db="EMBL/GenBank/DDBJ databases">
        <title>Lactobacillus hilgardii FLUB.</title>
        <authorList>
            <person name="Gustaw K."/>
        </authorList>
    </citation>
    <scope>NUCLEOTIDE SEQUENCE [LARGE SCALE GENOMIC DNA]</scope>
    <source>
        <strain evidence="10 11">FLUB</strain>
    </source>
</reference>
<dbReference type="Pfam" id="PF09286">
    <property type="entry name" value="Pro-kuma_activ"/>
    <property type="match status" value="1"/>
</dbReference>
<dbReference type="PANTHER" id="PTHR14218">
    <property type="entry name" value="PROTEASE S8 TRIPEPTIDYL PEPTIDASE I CLN2"/>
    <property type="match status" value="1"/>
</dbReference>
<dbReference type="GO" id="GO:0046872">
    <property type="term" value="F:metal ion binding"/>
    <property type="evidence" value="ECO:0007669"/>
    <property type="project" value="UniProtKB-KW"/>
</dbReference>
<dbReference type="GO" id="GO:0008240">
    <property type="term" value="F:tripeptidyl-peptidase activity"/>
    <property type="evidence" value="ECO:0007669"/>
    <property type="project" value="TreeGrafter"/>
</dbReference>
<name>A0A6P1ED18_LENHI</name>
<dbReference type="GO" id="GO:0006508">
    <property type="term" value="P:proteolysis"/>
    <property type="evidence" value="ECO:0007669"/>
    <property type="project" value="UniProtKB-KW"/>
</dbReference>
<dbReference type="Proteomes" id="UP000465035">
    <property type="component" value="Chromosome"/>
</dbReference>
<evidence type="ECO:0000256" key="8">
    <source>
        <dbReference type="SAM" id="SignalP"/>
    </source>
</evidence>
<dbReference type="GeneID" id="69059433"/>
<evidence type="ECO:0000256" key="1">
    <source>
        <dbReference type="ARBA" id="ARBA00001913"/>
    </source>
</evidence>
<dbReference type="EMBL" id="CP047121">
    <property type="protein sequence ID" value="QHB53171.1"/>
    <property type="molecule type" value="Genomic_DNA"/>
</dbReference>
<evidence type="ECO:0000256" key="2">
    <source>
        <dbReference type="ARBA" id="ARBA00022670"/>
    </source>
</evidence>
<keyword evidence="2" id="KW-0645">Protease</keyword>
<feature type="chain" id="PRO_5027010329" evidence="8">
    <location>
        <begin position="28"/>
        <end position="634"/>
    </location>
</feature>
<dbReference type="RefSeq" id="WP_003550659.1">
    <property type="nucleotide sequence ID" value="NZ_CABKOL010000106.1"/>
</dbReference>
<proteinExistence type="predicted"/>
<evidence type="ECO:0000256" key="4">
    <source>
        <dbReference type="ARBA" id="ARBA00022801"/>
    </source>
</evidence>
<evidence type="ECO:0000256" key="7">
    <source>
        <dbReference type="ARBA" id="ARBA00023145"/>
    </source>
</evidence>
<evidence type="ECO:0000313" key="10">
    <source>
        <dbReference type="EMBL" id="QHB53171.1"/>
    </source>
</evidence>
<dbReference type="PANTHER" id="PTHR14218:SF15">
    <property type="entry name" value="TRIPEPTIDYL-PEPTIDASE 1"/>
    <property type="match status" value="1"/>
</dbReference>
<dbReference type="InterPro" id="IPR030400">
    <property type="entry name" value="Sedolisin_dom"/>
</dbReference>
<dbReference type="Gene3D" id="3.40.50.200">
    <property type="entry name" value="Peptidase S8/S53 domain"/>
    <property type="match status" value="1"/>
</dbReference>
<dbReference type="SUPFAM" id="SSF54897">
    <property type="entry name" value="Protease propeptides/inhibitors"/>
    <property type="match status" value="1"/>
</dbReference>
<dbReference type="InterPro" id="IPR015366">
    <property type="entry name" value="S53_propep"/>
</dbReference>
<evidence type="ECO:0000313" key="11">
    <source>
        <dbReference type="Proteomes" id="UP000465035"/>
    </source>
</evidence>
<dbReference type="InterPro" id="IPR036852">
    <property type="entry name" value="Peptidase_S8/S53_dom_sf"/>
</dbReference>
<keyword evidence="5" id="KW-0720">Serine protease</keyword>
<evidence type="ECO:0000256" key="5">
    <source>
        <dbReference type="ARBA" id="ARBA00022825"/>
    </source>
</evidence>
<keyword evidence="3" id="KW-0479">Metal-binding</keyword>
<dbReference type="CDD" id="cd04056">
    <property type="entry name" value="Peptidases_S53"/>
    <property type="match status" value="1"/>
</dbReference>
<keyword evidence="7" id="KW-0865">Zymogen</keyword>
<keyword evidence="6" id="KW-0106">Calcium</keyword>
<dbReference type="PROSITE" id="PS51695">
    <property type="entry name" value="SEDOLISIN"/>
    <property type="match status" value="1"/>
</dbReference>
<comment type="cofactor">
    <cofactor evidence="1">
        <name>Ca(2+)</name>
        <dbReference type="ChEBI" id="CHEBI:29108"/>
    </cofactor>
</comment>
<keyword evidence="8" id="KW-0732">Signal</keyword>
<dbReference type="InterPro" id="IPR050819">
    <property type="entry name" value="Tripeptidyl-peptidase_I"/>
</dbReference>
<organism evidence="10 11">
    <name type="scientific">Lentilactobacillus hilgardii</name>
    <name type="common">Lactobacillus hilgardii</name>
    <dbReference type="NCBI Taxonomy" id="1588"/>
    <lineage>
        <taxon>Bacteria</taxon>
        <taxon>Bacillati</taxon>
        <taxon>Bacillota</taxon>
        <taxon>Bacilli</taxon>
        <taxon>Lactobacillales</taxon>
        <taxon>Lactobacillaceae</taxon>
        <taxon>Lentilactobacillus</taxon>
    </lineage>
</organism>
<dbReference type="SUPFAM" id="SSF52743">
    <property type="entry name" value="Subtilisin-like"/>
    <property type="match status" value="1"/>
</dbReference>
<feature type="domain" description="Peptidase S53" evidence="9">
    <location>
        <begin position="205"/>
        <end position="634"/>
    </location>
</feature>
<accession>A0A6P1ED18</accession>
<sequence>MKFKKIILVICLSTVTTLLISSSEIYADKNPINTVYKSLTNGKLIKPAHLSQNTTTSFDIILKPKISPLKTASEVNTPGSANFKQFITPGTLAKTYGQSTAIINRWTRFLKKKHLKVTNFNNIVLNVNGKAKNIDNTFKVDINTAKYHHDPLQFGKRRPRFNKTLQNSVWFLSGLTDHNPNYRLPADSGFASSSSNSHPGFTKRFTDRYNVTPLYRKGLTGSGQTIGIIAFGNLRKTNAFHFWRHEKASTDPERLSIKRVTGPQTHPRLVSNDELETTMDTEYAGSVAPNANIKVYLVSDALPSITNMINAYLTAFHQNTASSLSNSWGLSYGSNYAQLLKQHLVSPHFKQLLDLVLSQGALQGISSFTEAGDYGALNLASTKSSYRKRTLLDINTSSADVLSANPWITSLGGTTLPFKGDVYASGQKLGRVTVKKERSWGNDYIWPLLQQHSSFLAKNPYQIVESINGGGGGFDHDYATPSYQLNVPGVNTFNARNYLSNLGQQIYNQPLLSGHNYGRNYPDMSADADLQTGYWMYQQEKGESPWNAVGGTSIVSPQYAAVAALINSAPNHARMGFWNPQIYQLAQSSNSPFTPLNATTDNSNLYYTGQPGKLYNQASGLGTTNFAKLFAEYK</sequence>
<dbReference type="SMR" id="A0A6P1ED18"/>
<dbReference type="GO" id="GO:0004252">
    <property type="term" value="F:serine-type endopeptidase activity"/>
    <property type="evidence" value="ECO:0007669"/>
    <property type="project" value="InterPro"/>
</dbReference>
<evidence type="ECO:0000259" key="9">
    <source>
        <dbReference type="PROSITE" id="PS51695"/>
    </source>
</evidence>
<dbReference type="SMART" id="SM00944">
    <property type="entry name" value="Pro-kuma_activ"/>
    <property type="match status" value="1"/>
</dbReference>
<evidence type="ECO:0000256" key="6">
    <source>
        <dbReference type="ARBA" id="ARBA00022837"/>
    </source>
</evidence>
<feature type="signal peptide" evidence="8">
    <location>
        <begin position="1"/>
        <end position="27"/>
    </location>
</feature>
<gene>
    <name evidence="10" type="ORF">GQR93_13725</name>
</gene>
<keyword evidence="4" id="KW-0378">Hydrolase</keyword>
<evidence type="ECO:0000256" key="3">
    <source>
        <dbReference type="ARBA" id="ARBA00022723"/>
    </source>
</evidence>
<protein>
    <submittedName>
        <fullName evidence="10">Peptidase S53</fullName>
    </submittedName>
</protein>